<name>A0ABT4RLX4_9ACTN</name>
<evidence type="ECO:0000256" key="12">
    <source>
        <dbReference type="ARBA" id="ARBA00049645"/>
    </source>
</evidence>
<dbReference type="Pfam" id="PF13450">
    <property type="entry name" value="NAD_binding_8"/>
    <property type="match status" value="1"/>
</dbReference>
<keyword evidence="9" id="KW-0753">Steroid metabolism</keyword>
<comment type="pathway">
    <text evidence="12">Steroid metabolism; cholesterol degradation.</text>
</comment>
<keyword evidence="6" id="KW-0560">Oxidoreductase</keyword>
<evidence type="ECO:0000256" key="13">
    <source>
        <dbReference type="ARBA" id="ARBA00049723"/>
    </source>
</evidence>
<evidence type="ECO:0000259" key="16">
    <source>
        <dbReference type="Pfam" id="PF00732"/>
    </source>
</evidence>
<dbReference type="SUPFAM" id="SSF51905">
    <property type="entry name" value="FAD/NAD(P)-binding domain"/>
    <property type="match status" value="1"/>
</dbReference>
<comment type="cofactor">
    <cofactor evidence="1">
        <name>FAD</name>
        <dbReference type="ChEBI" id="CHEBI:57692"/>
    </cofactor>
</comment>
<evidence type="ECO:0000256" key="7">
    <source>
        <dbReference type="ARBA" id="ARBA00023098"/>
    </source>
</evidence>
<evidence type="ECO:0000256" key="4">
    <source>
        <dbReference type="ARBA" id="ARBA00022630"/>
    </source>
</evidence>
<evidence type="ECO:0000256" key="15">
    <source>
        <dbReference type="ARBA" id="ARBA00049778"/>
    </source>
</evidence>
<evidence type="ECO:0000256" key="8">
    <source>
        <dbReference type="ARBA" id="ARBA00023166"/>
    </source>
</evidence>
<evidence type="ECO:0000256" key="9">
    <source>
        <dbReference type="ARBA" id="ARBA00023221"/>
    </source>
</evidence>
<comment type="caution">
    <text evidence="18">The sequence shown here is derived from an EMBL/GenBank/DDBJ whole genome shotgun (WGS) entry which is preliminary data.</text>
</comment>
<evidence type="ECO:0000259" key="17">
    <source>
        <dbReference type="Pfam" id="PF05199"/>
    </source>
</evidence>
<evidence type="ECO:0000313" key="18">
    <source>
        <dbReference type="EMBL" id="MDA0139285.1"/>
    </source>
</evidence>
<keyword evidence="7" id="KW-0443">Lipid metabolism</keyword>
<dbReference type="Pfam" id="PF05199">
    <property type="entry name" value="GMC_oxred_C"/>
    <property type="match status" value="1"/>
</dbReference>
<evidence type="ECO:0000256" key="3">
    <source>
        <dbReference type="ARBA" id="ARBA00022548"/>
    </source>
</evidence>
<feature type="domain" description="Glucose-methanol-choline oxidoreductase C-terminal" evidence="17">
    <location>
        <begin position="491"/>
        <end position="545"/>
    </location>
</feature>
<sequence length="565" mass="62104">MSLDTHYDAIVVGSGFGGSVTAFRLAEAGKRVLILERGRPYPPGSFTRSPYRARESFWDPPRGLVGMYHYWSFRGIDALVSAGLGGGSLIYANVFIRKDERWFVQEDLDRGGYEYWPVNRGDLDPHYDRVEHMVGLQEFPVDHEPYASTPKTIAFKEAATELGLRHFHPKLAVTFANEGRDPVPGEAIVEKIPNLHGRTRTTCQMSGECDVGCNFGSKNTLDYNYLTHAAHHGAEIRTLADVRRFEPRENGGYVVHYADLDAGAPEAPPTVRVTCDHLILSAGTLGTTNLLLRNRAVLPGLSSRIGTRFCGNGDLLTLILNTSRVTDGKRESRIVDPGYGPVITTTAHIPGAEDGGTGRGFYLQDAGYPQHLAWILHILSAPVQLWRWRAGATHLVKNWLKGSPDTDVTAHIADLMLPSELSAGGLPLLSMGRDIPDGRMYLKNGRLDLDWNRRASEEYFARVRGVSRDMARVLGGRFADNPLWFLRRVITVHPLGGAPMGRTREEGVVDAYGNVFGHPGLHIADGSVMPGPTGPNPSFTIAALADRFADQIIDPDRRVAEAAAR</sequence>
<dbReference type="EC" id="1.1.3.6" evidence="13"/>
<dbReference type="EC" id="5.3.3.1" evidence="11"/>
<evidence type="ECO:0000256" key="10">
    <source>
        <dbReference type="ARBA" id="ARBA00023235"/>
    </source>
</evidence>
<accession>A0ABT4RLX4</accession>
<keyword evidence="10" id="KW-0413">Isomerase</keyword>
<dbReference type="PANTHER" id="PTHR47470:SF1">
    <property type="entry name" value="FAD-DEPENDENT OXIDOREDUCTASE 2 FAD BINDING DOMAIN-CONTAINING PROTEIN"/>
    <property type="match status" value="1"/>
</dbReference>
<keyword evidence="4" id="KW-0285">Flavoprotein</keyword>
<comment type="similarity">
    <text evidence="2">Belongs to the GMC oxidoreductase family.</text>
</comment>
<dbReference type="InterPro" id="IPR000172">
    <property type="entry name" value="GMC_OxRdtase_N"/>
</dbReference>
<proteinExistence type="inferred from homology"/>
<dbReference type="InterPro" id="IPR036188">
    <property type="entry name" value="FAD/NAD-bd_sf"/>
</dbReference>
<evidence type="ECO:0000256" key="6">
    <source>
        <dbReference type="ARBA" id="ARBA00023002"/>
    </source>
</evidence>
<evidence type="ECO:0000313" key="19">
    <source>
        <dbReference type="Proteomes" id="UP001147700"/>
    </source>
</evidence>
<keyword evidence="19" id="KW-1185">Reference proteome</keyword>
<dbReference type="Proteomes" id="UP001147700">
    <property type="component" value="Unassembled WGS sequence"/>
</dbReference>
<gene>
    <name evidence="18" type="ORF">OJ962_17415</name>
</gene>
<dbReference type="PANTHER" id="PTHR47470">
    <property type="entry name" value="CHOLESTEROL OXIDASE"/>
    <property type="match status" value="1"/>
</dbReference>
<feature type="domain" description="Glucose-methanol-choline oxidoreductase N-terminal" evidence="16">
    <location>
        <begin position="201"/>
        <end position="293"/>
    </location>
</feature>
<dbReference type="InterPro" id="IPR007867">
    <property type="entry name" value="GMC_OxRtase_C"/>
</dbReference>
<dbReference type="EMBL" id="JAPCID010000023">
    <property type="protein sequence ID" value="MDA0139285.1"/>
    <property type="molecule type" value="Genomic_DNA"/>
</dbReference>
<evidence type="ECO:0000256" key="14">
    <source>
        <dbReference type="ARBA" id="ARBA00049744"/>
    </source>
</evidence>
<evidence type="ECO:0000256" key="1">
    <source>
        <dbReference type="ARBA" id="ARBA00001974"/>
    </source>
</evidence>
<keyword evidence="8" id="KW-1207">Sterol metabolism</keyword>
<evidence type="ECO:0000256" key="11">
    <source>
        <dbReference type="ARBA" id="ARBA00038856"/>
    </source>
</evidence>
<keyword evidence="3" id="KW-0153">Cholesterol metabolism</keyword>
<dbReference type="Gene3D" id="3.50.50.60">
    <property type="entry name" value="FAD/NAD(P)-binding domain"/>
    <property type="match status" value="3"/>
</dbReference>
<dbReference type="Pfam" id="PF00732">
    <property type="entry name" value="GMC_oxred_N"/>
    <property type="match status" value="1"/>
</dbReference>
<dbReference type="InterPro" id="IPR052542">
    <property type="entry name" value="Cholesterol_Oxidase"/>
</dbReference>
<evidence type="ECO:0000256" key="5">
    <source>
        <dbReference type="ARBA" id="ARBA00022827"/>
    </source>
</evidence>
<dbReference type="PRINTS" id="PR00411">
    <property type="entry name" value="PNDRDTASEI"/>
</dbReference>
<reference evidence="18" key="1">
    <citation type="submission" date="2022-10" db="EMBL/GenBank/DDBJ databases">
        <title>The WGS of Solirubrobacter sp. CPCC 204708.</title>
        <authorList>
            <person name="Jiang Z."/>
        </authorList>
    </citation>
    <scope>NUCLEOTIDE SEQUENCE</scope>
    <source>
        <strain evidence="18">CPCC 204708</strain>
    </source>
</reference>
<organism evidence="18 19">
    <name type="scientific">Solirubrobacter deserti</name>
    <dbReference type="NCBI Taxonomy" id="2282478"/>
    <lineage>
        <taxon>Bacteria</taxon>
        <taxon>Bacillati</taxon>
        <taxon>Actinomycetota</taxon>
        <taxon>Thermoleophilia</taxon>
        <taxon>Solirubrobacterales</taxon>
        <taxon>Solirubrobacteraceae</taxon>
        <taxon>Solirubrobacter</taxon>
    </lineage>
</organism>
<evidence type="ECO:0000256" key="2">
    <source>
        <dbReference type="ARBA" id="ARBA00010790"/>
    </source>
</evidence>
<protein>
    <recommendedName>
        <fullName evidence="14">Cholesterol oxidase</fullName>
        <ecNumber evidence="13">1.1.3.6</ecNumber>
        <ecNumber evidence="11">5.3.3.1</ecNumber>
    </recommendedName>
    <alternativeName>
        <fullName evidence="15">Cholesterol isomerase</fullName>
    </alternativeName>
</protein>
<dbReference type="RefSeq" id="WP_202956599.1">
    <property type="nucleotide sequence ID" value="NZ_JAPCID010000023.1"/>
</dbReference>
<keyword evidence="5" id="KW-0274">FAD</keyword>